<keyword evidence="1 4" id="KW-0812">Transmembrane</keyword>
<dbReference type="KEGG" id="asha:G8E00_14080"/>
<dbReference type="AlphaFoldDB" id="A0A6G8RYN4"/>
<feature type="transmembrane region" description="Helical" evidence="4">
    <location>
        <begin position="129"/>
        <end position="153"/>
    </location>
</feature>
<dbReference type="InterPro" id="IPR036259">
    <property type="entry name" value="MFS_trans_sf"/>
</dbReference>
<accession>A0A6G8RYN4</accession>
<evidence type="ECO:0000256" key="3">
    <source>
        <dbReference type="ARBA" id="ARBA00023136"/>
    </source>
</evidence>
<proteinExistence type="predicted"/>
<feature type="transmembrane region" description="Helical" evidence="4">
    <location>
        <begin position="71"/>
        <end position="91"/>
    </location>
</feature>
<feature type="transmembrane region" description="Helical" evidence="4">
    <location>
        <begin position="215"/>
        <end position="241"/>
    </location>
</feature>
<feature type="transmembrane region" description="Helical" evidence="4">
    <location>
        <begin position="165"/>
        <end position="185"/>
    </location>
</feature>
<organism evidence="6 7">
    <name type="scientific">Acinetobacter shaoyimingii</name>
    <dbReference type="NCBI Taxonomy" id="2715164"/>
    <lineage>
        <taxon>Bacteria</taxon>
        <taxon>Pseudomonadati</taxon>
        <taxon>Pseudomonadota</taxon>
        <taxon>Gammaproteobacteria</taxon>
        <taxon>Moraxellales</taxon>
        <taxon>Moraxellaceae</taxon>
        <taxon>Acinetobacter</taxon>
    </lineage>
</organism>
<dbReference type="PANTHER" id="PTHR23534">
    <property type="entry name" value="MFS PERMEASE"/>
    <property type="match status" value="1"/>
</dbReference>
<dbReference type="InterPro" id="IPR011701">
    <property type="entry name" value="MFS"/>
</dbReference>
<evidence type="ECO:0000256" key="1">
    <source>
        <dbReference type="ARBA" id="ARBA00022692"/>
    </source>
</evidence>
<evidence type="ECO:0000256" key="4">
    <source>
        <dbReference type="SAM" id="Phobius"/>
    </source>
</evidence>
<feature type="transmembrane region" description="Helical" evidence="4">
    <location>
        <begin position="304"/>
        <end position="327"/>
    </location>
</feature>
<reference evidence="6 7" key="1">
    <citation type="submission" date="2020-03" db="EMBL/GenBank/DDBJ databases">
        <authorList>
            <person name="Zhu W."/>
        </authorList>
    </citation>
    <scope>NUCLEOTIDE SEQUENCE [LARGE SCALE GENOMIC DNA]</scope>
    <source>
        <strain evidence="6 7">323-1</strain>
    </source>
</reference>
<dbReference type="GO" id="GO:0022857">
    <property type="term" value="F:transmembrane transporter activity"/>
    <property type="evidence" value="ECO:0007669"/>
    <property type="project" value="InterPro"/>
</dbReference>
<dbReference type="PROSITE" id="PS50850">
    <property type="entry name" value="MFS"/>
    <property type="match status" value="1"/>
</dbReference>
<dbReference type="EMBL" id="CP049801">
    <property type="protein sequence ID" value="QIO06981.1"/>
    <property type="molecule type" value="Genomic_DNA"/>
</dbReference>
<feature type="domain" description="Major facilitator superfamily (MFS) profile" evidence="5">
    <location>
        <begin position="212"/>
        <end position="398"/>
    </location>
</feature>
<feature type="transmembrane region" description="Helical" evidence="4">
    <location>
        <begin position="97"/>
        <end position="117"/>
    </location>
</feature>
<evidence type="ECO:0000259" key="5">
    <source>
        <dbReference type="PROSITE" id="PS50850"/>
    </source>
</evidence>
<keyword evidence="3 4" id="KW-0472">Membrane</keyword>
<feature type="transmembrane region" description="Helical" evidence="4">
    <location>
        <begin position="44"/>
        <end position="64"/>
    </location>
</feature>
<feature type="transmembrane region" description="Helical" evidence="4">
    <location>
        <begin position="339"/>
        <end position="359"/>
    </location>
</feature>
<dbReference type="SUPFAM" id="SSF103473">
    <property type="entry name" value="MFS general substrate transporter"/>
    <property type="match status" value="1"/>
</dbReference>
<feature type="transmembrane region" description="Helical" evidence="4">
    <location>
        <begin position="7"/>
        <end position="32"/>
    </location>
</feature>
<name>A0A6G8RYN4_9GAMM</name>
<feature type="transmembrane region" description="Helical" evidence="4">
    <location>
        <begin position="280"/>
        <end position="298"/>
    </location>
</feature>
<dbReference type="PANTHER" id="PTHR23534:SF1">
    <property type="entry name" value="MAJOR FACILITATOR SUPERFAMILY PROTEIN"/>
    <property type="match status" value="1"/>
</dbReference>
<keyword evidence="2 4" id="KW-1133">Transmembrane helix</keyword>
<feature type="transmembrane region" description="Helical" evidence="4">
    <location>
        <begin position="371"/>
        <end position="390"/>
    </location>
</feature>
<evidence type="ECO:0000313" key="6">
    <source>
        <dbReference type="EMBL" id="QIO06981.1"/>
    </source>
</evidence>
<dbReference type="Pfam" id="PF07690">
    <property type="entry name" value="MFS_1"/>
    <property type="match status" value="1"/>
</dbReference>
<dbReference type="Gene3D" id="1.20.1250.20">
    <property type="entry name" value="MFS general substrate transporter like domains"/>
    <property type="match status" value="1"/>
</dbReference>
<gene>
    <name evidence="6" type="ORF">G8E00_14080</name>
</gene>
<feature type="transmembrane region" description="Helical" evidence="4">
    <location>
        <begin position="247"/>
        <end position="268"/>
    </location>
</feature>
<dbReference type="RefSeq" id="WP_166225583.1">
    <property type="nucleotide sequence ID" value="NZ_CP049801.1"/>
</dbReference>
<dbReference type="InterPro" id="IPR020846">
    <property type="entry name" value="MFS_dom"/>
</dbReference>
<sequence length="398" mass="44184">MRTLPNYIYFLLIGQGINLITAVLSVTVAAIVGLSLAPESSYATIPYGLQFFAILISTIIFSNLMKKFGRYFVFIIGIFFLFASGISGFLAITQSQFVLLCLSHFLLGLFISTANFYRFAATDGLASELIPKATSMVISGGVIAAIIAPLLAIKFEKIGQYPHYSFIYLILSALSIILFFVIYLWHKSSSQNRLQVDTEKPKSVSISYTPETRKIILIGIIGGALGYYLMNLMMIVSSLHLKVNHSFHYASFAIQLHVLAMFLPSFIVPKLIKHIGSVRIITLGFLLISLSSLLPIIFDRSVFINISLIILGIGWNFAYSGGSTLIGSLQSEDRIKIQGLSETAVAFFATLGAFLPAPILNHFGWINTNLISMIMSLSIVIIIFLLIYYYERRNHEIH</sequence>
<protein>
    <submittedName>
        <fullName evidence="6">MFS transporter</fullName>
    </submittedName>
</protein>
<keyword evidence="7" id="KW-1185">Reference proteome</keyword>
<dbReference type="Proteomes" id="UP000502297">
    <property type="component" value="Chromosome"/>
</dbReference>
<evidence type="ECO:0000256" key="2">
    <source>
        <dbReference type="ARBA" id="ARBA00022989"/>
    </source>
</evidence>
<evidence type="ECO:0000313" key="7">
    <source>
        <dbReference type="Proteomes" id="UP000502297"/>
    </source>
</evidence>